<dbReference type="SUPFAM" id="SSF48179">
    <property type="entry name" value="6-phosphogluconate dehydrogenase C-terminal domain-like"/>
    <property type="match status" value="1"/>
</dbReference>
<dbReference type="Pfam" id="PF08546">
    <property type="entry name" value="ApbA_C"/>
    <property type="match status" value="1"/>
</dbReference>
<dbReference type="InterPro" id="IPR008927">
    <property type="entry name" value="6-PGluconate_DH-like_C_sf"/>
</dbReference>
<dbReference type="InterPro" id="IPR003710">
    <property type="entry name" value="ApbA"/>
</dbReference>
<evidence type="ECO:0000259" key="11">
    <source>
        <dbReference type="Pfam" id="PF02558"/>
    </source>
</evidence>
<evidence type="ECO:0000313" key="14">
    <source>
        <dbReference type="Proteomes" id="UP000585721"/>
    </source>
</evidence>
<evidence type="ECO:0000259" key="12">
    <source>
        <dbReference type="Pfam" id="PF08546"/>
    </source>
</evidence>
<evidence type="ECO:0000256" key="5">
    <source>
        <dbReference type="ARBA" id="ARBA00022655"/>
    </source>
</evidence>
<dbReference type="SUPFAM" id="SSF51735">
    <property type="entry name" value="NAD(P)-binding Rossmann-fold domains"/>
    <property type="match status" value="1"/>
</dbReference>
<dbReference type="NCBIfam" id="TIGR00745">
    <property type="entry name" value="apbA_panE"/>
    <property type="match status" value="1"/>
</dbReference>
<dbReference type="InterPro" id="IPR050838">
    <property type="entry name" value="Ketopantoate_reductase"/>
</dbReference>
<accession>A0A841GFQ9</accession>
<evidence type="ECO:0000256" key="4">
    <source>
        <dbReference type="ARBA" id="ARBA00019465"/>
    </source>
</evidence>
<gene>
    <name evidence="13" type="ORF">HNR75_000040</name>
</gene>
<dbReference type="GO" id="GO:0015940">
    <property type="term" value="P:pantothenate biosynthetic process"/>
    <property type="evidence" value="ECO:0007669"/>
    <property type="project" value="UniProtKB-UniPathway"/>
</dbReference>
<keyword evidence="7 10" id="KW-0560">Oxidoreductase</keyword>
<comment type="function">
    <text evidence="10">Catalyzes the NADPH-dependent reduction of ketopantoate into pantoic acid.</text>
</comment>
<feature type="domain" description="Ketopantoate reductase N-terminal" evidence="11">
    <location>
        <begin position="3"/>
        <end position="151"/>
    </location>
</feature>
<organism evidence="13 14">
    <name type="scientific">Tolumonas osonensis</name>
    <dbReference type="NCBI Taxonomy" id="675874"/>
    <lineage>
        <taxon>Bacteria</taxon>
        <taxon>Pseudomonadati</taxon>
        <taxon>Pseudomonadota</taxon>
        <taxon>Gammaproteobacteria</taxon>
        <taxon>Aeromonadales</taxon>
        <taxon>Aeromonadaceae</taxon>
        <taxon>Tolumonas</taxon>
    </lineage>
</organism>
<dbReference type="Gene3D" id="1.10.1040.10">
    <property type="entry name" value="N-(1-d-carboxylethyl)-l-norvaline Dehydrogenase, domain 2"/>
    <property type="match status" value="1"/>
</dbReference>
<feature type="domain" description="Ketopantoate reductase C-terminal" evidence="12">
    <location>
        <begin position="179"/>
        <end position="297"/>
    </location>
</feature>
<comment type="caution">
    <text evidence="13">The sequence shown here is derived from an EMBL/GenBank/DDBJ whole genome shotgun (WGS) entry which is preliminary data.</text>
</comment>
<dbReference type="GO" id="GO:0008677">
    <property type="term" value="F:2-dehydropantoate 2-reductase activity"/>
    <property type="evidence" value="ECO:0007669"/>
    <property type="project" value="UniProtKB-EC"/>
</dbReference>
<name>A0A841GFQ9_9GAMM</name>
<dbReference type="Pfam" id="PF02558">
    <property type="entry name" value="ApbA"/>
    <property type="match status" value="1"/>
</dbReference>
<comment type="similarity">
    <text evidence="2 10">Belongs to the ketopantoate reductase family.</text>
</comment>
<keyword evidence="6 10" id="KW-0521">NADP</keyword>
<keyword evidence="5 10" id="KW-0566">Pantothenate biosynthesis</keyword>
<evidence type="ECO:0000256" key="9">
    <source>
        <dbReference type="ARBA" id="ARBA00048793"/>
    </source>
</evidence>
<evidence type="ECO:0000256" key="2">
    <source>
        <dbReference type="ARBA" id="ARBA00007870"/>
    </source>
</evidence>
<dbReference type="InterPro" id="IPR013332">
    <property type="entry name" value="KPR_N"/>
</dbReference>
<dbReference type="GO" id="GO:0005737">
    <property type="term" value="C:cytoplasm"/>
    <property type="evidence" value="ECO:0007669"/>
    <property type="project" value="TreeGrafter"/>
</dbReference>
<evidence type="ECO:0000256" key="3">
    <source>
        <dbReference type="ARBA" id="ARBA00013014"/>
    </source>
</evidence>
<dbReference type="InterPro" id="IPR013328">
    <property type="entry name" value="6PGD_dom2"/>
</dbReference>
<dbReference type="EC" id="1.1.1.169" evidence="3 10"/>
<evidence type="ECO:0000256" key="10">
    <source>
        <dbReference type="RuleBase" id="RU362068"/>
    </source>
</evidence>
<comment type="catalytic activity">
    <reaction evidence="9 10">
        <text>(R)-pantoate + NADP(+) = 2-dehydropantoate + NADPH + H(+)</text>
        <dbReference type="Rhea" id="RHEA:16233"/>
        <dbReference type="ChEBI" id="CHEBI:11561"/>
        <dbReference type="ChEBI" id="CHEBI:15378"/>
        <dbReference type="ChEBI" id="CHEBI:15980"/>
        <dbReference type="ChEBI" id="CHEBI:57783"/>
        <dbReference type="ChEBI" id="CHEBI:58349"/>
        <dbReference type="EC" id="1.1.1.169"/>
    </reaction>
</comment>
<dbReference type="RefSeq" id="WP_188025004.1">
    <property type="nucleotide sequence ID" value="NZ_JACHGR010000001.1"/>
</dbReference>
<evidence type="ECO:0000313" key="13">
    <source>
        <dbReference type="EMBL" id="MBB6054175.1"/>
    </source>
</evidence>
<evidence type="ECO:0000256" key="1">
    <source>
        <dbReference type="ARBA" id="ARBA00004994"/>
    </source>
</evidence>
<evidence type="ECO:0000256" key="8">
    <source>
        <dbReference type="ARBA" id="ARBA00032024"/>
    </source>
</evidence>
<proteinExistence type="inferred from homology"/>
<dbReference type="UniPathway" id="UPA00028">
    <property type="reaction ID" value="UER00004"/>
</dbReference>
<reference evidence="13 14" key="1">
    <citation type="submission" date="2020-08" db="EMBL/GenBank/DDBJ databases">
        <title>Genomic Encyclopedia of Type Strains, Phase IV (KMG-IV): sequencing the most valuable type-strain genomes for metagenomic binning, comparative biology and taxonomic classification.</title>
        <authorList>
            <person name="Goeker M."/>
        </authorList>
    </citation>
    <scope>NUCLEOTIDE SEQUENCE [LARGE SCALE GENOMIC DNA]</scope>
    <source>
        <strain evidence="13 14">DSM 22975</strain>
    </source>
</reference>
<evidence type="ECO:0000256" key="6">
    <source>
        <dbReference type="ARBA" id="ARBA00022857"/>
    </source>
</evidence>
<comment type="pathway">
    <text evidence="1 10">Cofactor biosynthesis; (R)-pantothenate biosynthesis; (R)-pantoate from 3-methyl-2-oxobutanoate: step 2/2.</text>
</comment>
<dbReference type="PANTHER" id="PTHR43765:SF2">
    <property type="entry name" value="2-DEHYDROPANTOATE 2-REDUCTASE"/>
    <property type="match status" value="1"/>
</dbReference>
<evidence type="ECO:0000256" key="7">
    <source>
        <dbReference type="ARBA" id="ARBA00023002"/>
    </source>
</evidence>
<dbReference type="Gene3D" id="3.40.50.720">
    <property type="entry name" value="NAD(P)-binding Rossmann-like Domain"/>
    <property type="match status" value="1"/>
</dbReference>
<keyword evidence="14" id="KW-1185">Reference proteome</keyword>
<protein>
    <recommendedName>
        <fullName evidence="4 10">2-dehydropantoate 2-reductase</fullName>
        <ecNumber evidence="3 10">1.1.1.169</ecNumber>
    </recommendedName>
    <alternativeName>
        <fullName evidence="8 10">Ketopantoate reductase</fullName>
    </alternativeName>
</protein>
<dbReference type="InterPro" id="IPR013752">
    <property type="entry name" value="KPA_reductase"/>
</dbReference>
<dbReference type="AlphaFoldDB" id="A0A841GFQ9"/>
<dbReference type="GO" id="GO:0050661">
    <property type="term" value="F:NADP binding"/>
    <property type="evidence" value="ECO:0007669"/>
    <property type="project" value="TreeGrafter"/>
</dbReference>
<dbReference type="InterPro" id="IPR036291">
    <property type="entry name" value="NAD(P)-bd_dom_sf"/>
</dbReference>
<dbReference type="Proteomes" id="UP000585721">
    <property type="component" value="Unassembled WGS sequence"/>
</dbReference>
<dbReference type="EMBL" id="JACHGR010000001">
    <property type="protein sequence ID" value="MBB6054175.1"/>
    <property type="molecule type" value="Genomic_DNA"/>
</dbReference>
<dbReference type="PANTHER" id="PTHR43765">
    <property type="entry name" value="2-DEHYDROPANTOATE 2-REDUCTASE-RELATED"/>
    <property type="match status" value="1"/>
</dbReference>
<sequence length="303" mass="33889">MQWTILGAGAIGSLFATQLLRIGQSVNLLDTRHAQTPHQQLHPMLLELLDGSVCMCELPCIGYRDLSAIGNLLVTTKVWQVIPALKPLVGRLPETSPIILLHNGMGTAEWLLRHFPHNPLLAGVTSCGALKTDSKHIRHTGFGETWLGALNSSGEQCRELVPYLADALGHTAWSEHIGERQWRKLVINAVINPLTAVWNQPNGALLDRTEEVAALCQELHPLLVKQGFRETPETWCRQVLQVADRTARNFSSMHQDIAYHRKTEIDYITGYLLQQAEKQGIDLPKHRQLYLKVKALESTCTNE</sequence>